<dbReference type="Pfam" id="PF00582">
    <property type="entry name" value="Usp"/>
    <property type="match status" value="2"/>
</dbReference>
<comment type="caution">
    <text evidence="3">The sequence shown here is derived from an EMBL/GenBank/DDBJ whole genome shotgun (WGS) entry which is preliminary data.</text>
</comment>
<protein>
    <submittedName>
        <fullName evidence="3">Universal stress protein family protein</fullName>
    </submittedName>
</protein>
<dbReference type="InterPro" id="IPR014729">
    <property type="entry name" value="Rossmann-like_a/b/a_fold"/>
</dbReference>
<name>A0A4R6J917_9ACTN</name>
<feature type="region of interest" description="Disordered" evidence="1">
    <location>
        <begin position="281"/>
        <end position="305"/>
    </location>
</feature>
<dbReference type="Proteomes" id="UP000294901">
    <property type="component" value="Unassembled WGS sequence"/>
</dbReference>
<dbReference type="RefSeq" id="WP_133878105.1">
    <property type="nucleotide sequence ID" value="NZ_BOMD01000044.1"/>
</dbReference>
<reference evidence="3 4" key="1">
    <citation type="submission" date="2019-03" db="EMBL/GenBank/DDBJ databases">
        <title>Sequencing the genomes of 1000 actinobacteria strains.</title>
        <authorList>
            <person name="Klenk H.-P."/>
        </authorList>
    </citation>
    <scope>NUCLEOTIDE SEQUENCE [LARGE SCALE GENOMIC DNA]</scope>
    <source>
        <strain evidence="3 4">DSM 43805</strain>
    </source>
</reference>
<dbReference type="AlphaFoldDB" id="A0A4R6J917"/>
<evidence type="ECO:0000259" key="2">
    <source>
        <dbReference type="Pfam" id="PF00582"/>
    </source>
</evidence>
<feature type="domain" description="UspA" evidence="2">
    <location>
        <begin position="146"/>
        <end position="283"/>
    </location>
</feature>
<gene>
    <name evidence="3" type="ORF">C8E87_7531</name>
</gene>
<proteinExistence type="predicted"/>
<dbReference type="OrthoDB" id="3288179at2"/>
<keyword evidence="4" id="KW-1185">Reference proteome</keyword>
<dbReference type="CDD" id="cd00293">
    <property type="entry name" value="USP-like"/>
    <property type="match status" value="1"/>
</dbReference>
<accession>A0A4R6J917</accession>
<dbReference type="Gene3D" id="3.40.50.620">
    <property type="entry name" value="HUPs"/>
    <property type="match status" value="2"/>
</dbReference>
<dbReference type="EMBL" id="SNWR01000002">
    <property type="protein sequence ID" value="TDO32089.1"/>
    <property type="molecule type" value="Genomic_DNA"/>
</dbReference>
<evidence type="ECO:0000256" key="1">
    <source>
        <dbReference type="SAM" id="MobiDB-lite"/>
    </source>
</evidence>
<evidence type="ECO:0000313" key="3">
    <source>
        <dbReference type="EMBL" id="TDO32089.1"/>
    </source>
</evidence>
<dbReference type="SUPFAM" id="SSF52402">
    <property type="entry name" value="Adenine nucleotide alpha hydrolases-like"/>
    <property type="match status" value="2"/>
</dbReference>
<feature type="domain" description="UspA" evidence="2">
    <location>
        <begin position="5"/>
        <end position="137"/>
    </location>
</feature>
<organism evidence="3 4">
    <name type="scientific">Paractinoplanes brasiliensis</name>
    <dbReference type="NCBI Taxonomy" id="52695"/>
    <lineage>
        <taxon>Bacteria</taxon>
        <taxon>Bacillati</taxon>
        <taxon>Actinomycetota</taxon>
        <taxon>Actinomycetes</taxon>
        <taxon>Micromonosporales</taxon>
        <taxon>Micromonosporaceae</taxon>
        <taxon>Paractinoplanes</taxon>
    </lineage>
</organism>
<evidence type="ECO:0000313" key="4">
    <source>
        <dbReference type="Proteomes" id="UP000294901"/>
    </source>
</evidence>
<sequence>MNTDKPVLAGVNGTRPGQALIDFAAAEAASLGVPLLIAHVWPGRYTGTFRGRGIIPARADAHRLLTLSAERARLIVPGLTVRTELLEGGAGDALSRASQRAALVVVGHREEAHPRSAWGSTTAYLAHHTASPLMIYRGAAPVDGPVVVATSARHAGGPTLEYAFERAARTGNAVVAVHMWMRPGAEDGTPPVVPAGAYAKERADAEQALRAALAPVVALFPGVPVERLVVHDLEIAYTIERALRRGRLMVAGTGRSGTFAELLCGARDPRLGQRSTCPTALIPPAPQPAGPMALTPGRAHDNPES</sequence>
<dbReference type="InterPro" id="IPR006016">
    <property type="entry name" value="UspA"/>
</dbReference>